<sequence>MKIFIKKSINIIVVGAMMLFAASCDLALQEKWEYVPEPFGNRPTGMTAYDWMLMINGDTTYNDDDGLPQFQFMLDAIERAGVFELYNNPDAQQTYFLLRNSAFNGGGQLIANMTGDSENPLDSISPDRLAHALKYHIIDETMSQTDIPKNDFHLYYQSLIPGDTGVVEINKRLFNQEIRINASIARVGGGTTPTTMPSSSKGATVVLHNFIFTNGIGHQLNGYVRYQPF</sequence>
<dbReference type="RefSeq" id="WP_112786227.1">
    <property type="nucleotide sequence ID" value="NZ_CP030041.1"/>
</dbReference>
<evidence type="ECO:0000256" key="1">
    <source>
        <dbReference type="SAM" id="SignalP"/>
    </source>
</evidence>
<protein>
    <recommendedName>
        <fullName evidence="2">FAS1 domain-containing protein</fullName>
    </recommendedName>
</protein>
<dbReference type="PROSITE" id="PS51257">
    <property type="entry name" value="PROKAR_LIPOPROTEIN"/>
    <property type="match status" value="1"/>
</dbReference>
<evidence type="ECO:0000313" key="3">
    <source>
        <dbReference type="EMBL" id="AWW32855.1"/>
    </source>
</evidence>
<dbReference type="Pfam" id="PF02469">
    <property type="entry name" value="Fasciclin"/>
    <property type="match status" value="1"/>
</dbReference>
<keyword evidence="4" id="KW-1185">Reference proteome</keyword>
<dbReference type="OrthoDB" id="837760at2"/>
<feature type="chain" id="PRO_5016251776" description="FAS1 domain-containing protein" evidence="1">
    <location>
        <begin position="28"/>
        <end position="229"/>
    </location>
</feature>
<feature type="signal peptide" evidence="1">
    <location>
        <begin position="1"/>
        <end position="27"/>
    </location>
</feature>
<evidence type="ECO:0000313" key="4">
    <source>
        <dbReference type="Proteomes" id="UP000248688"/>
    </source>
</evidence>
<dbReference type="SUPFAM" id="SSF82153">
    <property type="entry name" value="FAS1 domain"/>
    <property type="match status" value="1"/>
</dbReference>
<proteinExistence type="predicted"/>
<dbReference type="Gene3D" id="2.30.180.10">
    <property type="entry name" value="FAS1 domain"/>
    <property type="match status" value="1"/>
</dbReference>
<dbReference type="KEGG" id="est:DN752_23440"/>
<evidence type="ECO:0000259" key="2">
    <source>
        <dbReference type="Pfam" id="PF02469"/>
    </source>
</evidence>
<organism evidence="3 4">
    <name type="scientific">Echinicola strongylocentroti</name>
    <dbReference type="NCBI Taxonomy" id="1795355"/>
    <lineage>
        <taxon>Bacteria</taxon>
        <taxon>Pseudomonadati</taxon>
        <taxon>Bacteroidota</taxon>
        <taxon>Cytophagia</taxon>
        <taxon>Cytophagales</taxon>
        <taxon>Cyclobacteriaceae</taxon>
        <taxon>Echinicola</taxon>
    </lineage>
</organism>
<keyword evidence="1" id="KW-0732">Signal</keyword>
<name>A0A2Z4IPM1_9BACT</name>
<reference evidence="3 4" key="1">
    <citation type="submission" date="2018-06" db="EMBL/GenBank/DDBJ databases">
        <title>Echinicola strongylocentroti sp. nov., isolated from a sea urchin Strongylocentrotus intermedius.</title>
        <authorList>
            <person name="Bae S.S."/>
        </authorList>
    </citation>
    <scope>NUCLEOTIDE SEQUENCE [LARGE SCALE GENOMIC DNA]</scope>
    <source>
        <strain evidence="3 4">MEBiC08714</strain>
    </source>
</reference>
<accession>A0A2Z4IPM1</accession>
<dbReference type="Proteomes" id="UP000248688">
    <property type="component" value="Chromosome"/>
</dbReference>
<dbReference type="InterPro" id="IPR036378">
    <property type="entry name" value="FAS1_dom_sf"/>
</dbReference>
<feature type="domain" description="FAS1" evidence="2">
    <location>
        <begin position="68"/>
        <end position="221"/>
    </location>
</feature>
<dbReference type="InterPro" id="IPR000782">
    <property type="entry name" value="FAS1_domain"/>
</dbReference>
<dbReference type="AlphaFoldDB" id="A0A2Z4IPM1"/>
<gene>
    <name evidence="3" type="ORF">DN752_23440</name>
</gene>
<dbReference type="EMBL" id="CP030041">
    <property type="protein sequence ID" value="AWW32855.1"/>
    <property type="molecule type" value="Genomic_DNA"/>
</dbReference>